<name>A0A7S8E5N3_9CHLR</name>
<evidence type="ECO:0000256" key="2">
    <source>
        <dbReference type="ARBA" id="ARBA00022723"/>
    </source>
</evidence>
<evidence type="ECO:0000256" key="1">
    <source>
        <dbReference type="ARBA" id="ARBA00022617"/>
    </source>
</evidence>
<keyword evidence="5" id="KW-0472">Membrane</keyword>
<evidence type="ECO:0000256" key="4">
    <source>
        <dbReference type="PROSITE-ProRule" id="PRU00433"/>
    </source>
</evidence>
<dbReference type="PROSITE" id="PS51007">
    <property type="entry name" value="CYTC"/>
    <property type="match status" value="1"/>
</dbReference>
<sequence>MSEPTKTTAKSSNLPVVITIVLVAAVAIVFAFAFIAASQNSQRGEDTDVAADTYMDIVTPLLANADAARGEDLVSNQFPCVSCHVAGAGSVAPPYEHIAQDAEARAPLTLEAYIYESIVLPHLHVVEGYVNSMPNNYGTLLSDEQLGDIIAYLLTVAEGSDS</sequence>
<evidence type="ECO:0000259" key="6">
    <source>
        <dbReference type="PROSITE" id="PS51007"/>
    </source>
</evidence>
<dbReference type="InterPro" id="IPR009056">
    <property type="entry name" value="Cyt_c-like_dom"/>
</dbReference>
<keyword evidence="3 4" id="KW-0408">Iron</keyword>
<dbReference type="Gene3D" id="1.10.760.10">
    <property type="entry name" value="Cytochrome c-like domain"/>
    <property type="match status" value="1"/>
</dbReference>
<feature type="transmembrane region" description="Helical" evidence="5">
    <location>
        <begin position="16"/>
        <end position="37"/>
    </location>
</feature>
<feature type="domain" description="Cytochrome c" evidence="6">
    <location>
        <begin position="65"/>
        <end position="157"/>
    </location>
</feature>
<dbReference type="InterPro" id="IPR036909">
    <property type="entry name" value="Cyt_c-like_dom_sf"/>
</dbReference>
<proteinExistence type="predicted"/>
<keyword evidence="2 4" id="KW-0479">Metal-binding</keyword>
<dbReference type="AlphaFoldDB" id="A0A7S8E5N3"/>
<dbReference type="GO" id="GO:0046872">
    <property type="term" value="F:metal ion binding"/>
    <property type="evidence" value="ECO:0007669"/>
    <property type="project" value="UniProtKB-KW"/>
</dbReference>
<keyword evidence="5" id="KW-0812">Transmembrane</keyword>
<dbReference type="GO" id="GO:0009055">
    <property type="term" value="F:electron transfer activity"/>
    <property type="evidence" value="ECO:0007669"/>
    <property type="project" value="InterPro"/>
</dbReference>
<reference evidence="7 8" key="1">
    <citation type="submission" date="2020-02" db="EMBL/GenBank/DDBJ databases">
        <authorList>
            <person name="Zheng R.K."/>
            <person name="Sun C.M."/>
        </authorList>
    </citation>
    <scope>NUCLEOTIDE SEQUENCE [LARGE SCALE GENOMIC DNA]</scope>
    <source>
        <strain evidence="8">rifampicinis</strain>
    </source>
</reference>
<dbReference type="Pfam" id="PF13442">
    <property type="entry name" value="Cytochrome_CBB3"/>
    <property type="match status" value="1"/>
</dbReference>
<dbReference type="Proteomes" id="UP000594468">
    <property type="component" value="Chromosome"/>
</dbReference>
<keyword evidence="1 4" id="KW-0349">Heme</keyword>
<organism evidence="7 8">
    <name type="scientific">Phototrophicus methaneseepsis</name>
    <dbReference type="NCBI Taxonomy" id="2710758"/>
    <lineage>
        <taxon>Bacteria</taxon>
        <taxon>Bacillati</taxon>
        <taxon>Chloroflexota</taxon>
        <taxon>Candidatus Thermofontia</taxon>
        <taxon>Phototrophicales</taxon>
        <taxon>Phototrophicaceae</taxon>
        <taxon>Phototrophicus</taxon>
    </lineage>
</organism>
<dbReference type="EMBL" id="CP062983">
    <property type="protein sequence ID" value="QPC80800.1"/>
    <property type="molecule type" value="Genomic_DNA"/>
</dbReference>
<dbReference type="SUPFAM" id="SSF46626">
    <property type="entry name" value="Cytochrome c"/>
    <property type="match status" value="1"/>
</dbReference>
<protein>
    <submittedName>
        <fullName evidence="7">Cytochrome c</fullName>
    </submittedName>
</protein>
<keyword evidence="8" id="KW-1185">Reference proteome</keyword>
<dbReference type="KEGG" id="pmet:G4Y79_13890"/>
<accession>A0A7S8E5N3</accession>
<evidence type="ECO:0000256" key="5">
    <source>
        <dbReference type="SAM" id="Phobius"/>
    </source>
</evidence>
<evidence type="ECO:0000256" key="3">
    <source>
        <dbReference type="ARBA" id="ARBA00023004"/>
    </source>
</evidence>
<keyword evidence="5" id="KW-1133">Transmembrane helix</keyword>
<dbReference type="RefSeq" id="WP_195168875.1">
    <property type="nucleotide sequence ID" value="NZ_CP062983.1"/>
</dbReference>
<gene>
    <name evidence="7" type="ORF">G4Y79_13890</name>
</gene>
<dbReference type="GO" id="GO:0020037">
    <property type="term" value="F:heme binding"/>
    <property type="evidence" value="ECO:0007669"/>
    <property type="project" value="InterPro"/>
</dbReference>
<evidence type="ECO:0000313" key="8">
    <source>
        <dbReference type="Proteomes" id="UP000594468"/>
    </source>
</evidence>
<evidence type="ECO:0000313" key="7">
    <source>
        <dbReference type="EMBL" id="QPC80800.1"/>
    </source>
</evidence>